<reference evidence="2 3" key="1">
    <citation type="submission" date="2020-10" db="EMBL/GenBank/DDBJ databases">
        <title>Streptomyces ferrugineus complate genome analysis.</title>
        <authorList>
            <person name="Anwar N."/>
        </authorList>
    </citation>
    <scope>NUCLEOTIDE SEQUENCE [LARGE SCALE GENOMIC DNA]</scope>
    <source>
        <strain evidence="2 3">CCTCC AA2014009</strain>
    </source>
</reference>
<dbReference type="EMBL" id="CP063373">
    <property type="protein sequence ID" value="QOV39480.1"/>
    <property type="molecule type" value="Genomic_DNA"/>
</dbReference>
<dbReference type="Proteomes" id="UP000594205">
    <property type="component" value="Chromosome"/>
</dbReference>
<accession>A0A7M2SSY9</accession>
<feature type="compositionally biased region" description="Low complexity" evidence="1">
    <location>
        <begin position="42"/>
        <end position="54"/>
    </location>
</feature>
<organism evidence="2 3">
    <name type="scientific">Streptomyces ferrugineus</name>
    <dbReference type="NCBI Taxonomy" id="1413221"/>
    <lineage>
        <taxon>Bacteria</taxon>
        <taxon>Bacillati</taxon>
        <taxon>Actinomycetota</taxon>
        <taxon>Actinomycetes</taxon>
        <taxon>Kitasatosporales</taxon>
        <taxon>Streptomycetaceae</taxon>
        <taxon>Streptomyces</taxon>
    </lineage>
</organism>
<evidence type="ECO:0000313" key="2">
    <source>
        <dbReference type="EMBL" id="QOV39480.1"/>
    </source>
</evidence>
<gene>
    <name evidence="2" type="ORF">IM697_14425</name>
</gene>
<evidence type="ECO:0000313" key="3">
    <source>
        <dbReference type="Proteomes" id="UP000594205"/>
    </source>
</evidence>
<evidence type="ECO:0000256" key="1">
    <source>
        <dbReference type="SAM" id="MobiDB-lite"/>
    </source>
</evidence>
<sequence>MGRGRTRRGSHGRWRSGPADLAEQEPRGRLRTDGDATVGVGPSRATPTPASATRAAQKVWSTICGTTTWGTPARAAFVVVPAPP</sequence>
<proteinExistence type="predicted"/>
<feature type="compositionally biased region" description="Basic residues" evidence="1">
    <location>
        <begin position="1"/>
        <end position="14"/>
    </location>
</feature>
<dbReference type="AlphaFoldDB" id="A0A7M2SSY9"/>
<name>A0A7M2SSY9_9ACTN</name>
<keyword evidence="3" id="KW-1185">Reference proteome</keyword>
<protein>
    <submittedName>
        <fullName evidence="2">Uncharacterized protein</fullName>
    </submittedName>
</protein>
<feature type="compositionally biased region" description="Basic and acidic residues" evidence="1">
    <location>
        <begin position="24"/>
        <end position="34"/>
    </location>
</feature>
<feature type="region of interest" description="Disordered" evidence="1">
    <location>
        <begin position="1"/>
        <end position="54"/>
    </location>
</feature>
<dbReference type="KEGG" id="sfeu:IM697_14425"/>